<feature type="domain" description="Glycosyltransferase 2-like" evidence="5">
    <location>
        <begin position="12"/>
        <end position="177"/>
    </location>
</feature>
<evidence type="ECO:0000256" key="4">
    <source>
        <dbReference type="ARBA" id="ARBA00022679"/>
    </source>
</evidence>
<dbReference type="SUPFAM" id="SSF53448">
    <property type="entry name" value="Nucleotide-diphospho-sugar transferases"/>
    <property type="match status" value="1"/>
</dbReference>
<keyword evidence="7" id="KW-1185">Reference proteome</keyword>
<sequence length="326" mass="36260">MPTTDLSERLALVIVTFRRPRLLGELLASVAENAADAWRVVVVDNASGDETPEVVEAARARFAPDQLVYHVLAENTGGAGGFSEGVRVALEAGARWMWLMDDDVEVLPGALEALAPWTSRSGCIHGRRYDVDGTPFYWQARFNNYLGVPLPYSVGDFKDADHAVTNSGTFEGMLVSADVVRQIGLPDPRFFISWDDAVYAWLASHVTDVLYVNAFVLRRKRTQRKIDLGLRHLNDASDLTRYHVMRNRAYVGRYFAAHAALHRPFFAVGTALTYAKEVVRLVAVEHTLRGSGALWRGWRDGRAIWHDESWRPMPPLTAGAADAEPA</sequence>
<dbReference type="GO" id="GO:0016757">
    <property type="term" value="F:glycosyltransferase activity"/>
    <property type="evidence" value="ECO:0007669"/>
    <property type="project" value="UniProtKB-KW"/>
</dbReference>
<gene>
    <name evidence="6" type="ORF">H9L10_02685</name>
</gene>
<evidence type="ECO:0000259" key="5">
    <source>
        <dbReference type="Pfam" id="PF00535"/>
    </source>
</evidence>
<protein>
    <submittedName>
        <fullName evidence="6">Glycosyltransferase</fullName>
    </submittedName>
</protein>
<dbReference type="Gene3D" id="3.90.550.10">
    <property type="entry name" value="Spore Coat Polysaccharide Biosynthesis Protein SpsA, Chain A"/>
    <property type="match status" value="1"/>
</dbReference>
<comment type="pathway">
    <text evidence="1">Cell wall biogenesis; cell wall polysaccharide biosynthesis.</text>
</comment>
<dbReference type="Proteomes" id="UP000515976">
    <property type="component" value="Chromosome"/>
</dbReference>
<evidence type="ECO:0000256" key="2">
    <source>
        <dbReference type="ARBA" id="ARBA00006739"/>
    </source>
</evidence>
<evidence type="ECO:0000313" key="6">
    <source>
        <dbReference type="EMBL" id="QNN50003.1"/>
    </source>
</evidence>
<dbReference type="InterPro" id="IPR029044">
    <property type="entry name" value="Nucleotide-diphossugar_trans"/>
</dbReference>
<name>A0A7G9R328_9MICO</name>
<comment type="similarity">
    <text evidence="2">Belongs to the glycosyltransferase 2 family.</text>
</comment>
<keyword evidence="3" id="KW-0328">Glycosyltransferase</keyword>
<proteinExistence type="inferred from homology"/>
<accession>A0A7G9R328</accession>
<dbReference type="PANTHER" id="PTHR43179:SF12">
    <property type="entry name" value="GALACTOFURANOSYLTRANSFERASE GLFT2"/>
    <property type="match status" value="1"/>
</dbReference>
<organism evidence="6 7">
    <name type="scientific">Phycicoccus endophyticus</name>
    <dbReference type="NCBI Taxonomy" id="1690220"/>
    <lineage>
        <taxon>Bacteria</taxon>
        <taxon>Bacillati</taxon>
        <taxon>Actinomycetota</taxon>
        <taxon>Actinomycetes</taxon>
        <taxon>Micrococcales</taxon>
        <taxon>Intrasporangiaceae</taxon>
        <taxon>Phycicoccus</taxon>
    </lineage>
</organism>
<dbReference type="AlphaFoldDB" id="A0A7G9R328"/>
<dbReference type="EMBL" id="CP060712">
    <property type="protein sequence ID" value="QNN50003.1"/>
    <property type="molecule type" value="Genomic_DNA"/>
</dbReference>
<evidence type="ECO:0000256" key="1">
    <source>
        <dbReference type="ARBA" id="ARBA00004776"/>
    </source>
</evidence>
<evidence type="ECO:0000256" key="3">
    <source>
        <dbReference type="ARBA" id="ARBA00022676"/>
    </source>
</evidence>
<dbReference type="PANTHER" id="PTHR43179">
    <property type="entry name" value="RHAMNOSYLTRANSFERASE WBBL"/>
    <property type="match status" value="1"/>
</dbReference>
<dbReference type="InterPro" id="IPR001173">
    <property type="entry name" value="Glyco_trans_2-like"/>
</dbReference>
<reference evidence="6 7" key="1">
    <citation type="submission" date="2020-08" db="EMBL/GenBank/DDBJ databases">
        <title>Genome sequence of Phycicoccus endophyticus JCM 31784T.</title>
        <authorList>
            <person name="Hyun D.-W."/>
            <person name="Bae J.-W."/>
        </authorList>
    </citation>
    <scope>NUCLEOTIDE SEQUENCE [LARGE SCALE GENOMIC DNA]</scope>
    <source>
        <strain evidence="6 7">JCM 31784</strain>
    </source>
</reference>
<dbReference type="Pfam" id="PF00535">
    <property type="entry name" value="Glycos_transf_2"/>
    <property type="match status" value="1"/>
</dbReference>
<keyword evidence="4 6" id="KW-0808">Transferase</keyword>
<dbReference type="RefSeq" id="WP_166103398.1">
    <property type="nucleotide sequence ID" value="NZ_BMMY01000002.1"/>
</dbReference>
<dbReference type="KEGG" id="pei:H9L10_02685"/>
<evidence type="ECO:0000313" key="7">
    <source>
        <dbReference type="Proteomes" id="UP000515976"/>
    </source>
</evidence>